<dbReference type="EMBL" id="PFUC01000015">
    <property type="protein sequence ID" value="PJB48695.1"/>
    <property type="molecule type" value="Genomic_DNA"/>
</dbReference>
<evidence type="ECO:0000313" key="2">
    <source>
        <dbReference type="Proteomes" id="UP000231196"/>
    </source>
</evidence>
<evidence type="ECO:0000313" key="1">
    <source>
        <dbReference type="EMBL" id="PJB48695.1"/>
    </source>
</evidence>
<comment type="caution">
    <text evidence="1">The sequence shown here is derived from an EMBL/GenBank/DDBJ whole genome shotgun (WGS) entry which is preliminary data.</text>
</comment>
<accession>A0A2M8BXW8</accession>
<dbReference type="AlphaFoldDB" id="A0A2M8BXW8"/>
<proteinExistence type="predicted"/>
<protein>
    <submittedName>
        <fullName evidence="1">Uncharacterized protein</fullName>
    </submittedName>
</protein>
<reference evidence="2" key="1">
    <citation type="submission" date="2017-09" db="EMBL/GenBank/DDBJ databases">
        <title>Depth-based differentiation of microbial function through sediment-hosted aquifers and enrichment of novel symbionts in the deep terrestrial subsurface.</title>
        <authorList>
            <person name="Probst A.J."/>
            <person name="Ladd B."/>
            <person name="Jarett J.K."/>
            <person name="Geller-Mcgrath D.E."/>
            <person name="Sieber C.M.K."/>
            <person name="Emerson J.B."/>
            <person name="Anantharaman K."/>
            <person name="Thomas B.C."/>
            <person name="Malmstrom R."/>
            <person name="Stieglmeier M."/>
            <person name="Klingl A."/>
            <person name="Woyke T."/>
            <person name="Ryan C.M."/>
            <person name="Banfield J.F."/>
        </authorList>
    </citation>
    <scope>NUCLEOTIDE SEQUENCE [LARGE SCALE GENOMIC DNA]</scope>
</reference>
<gene>
    <name evidence="1" type="ORF">CO104_00715</name>
</gene>
<name>A0A2M8BXW8_9BACT</name>
<sequence length="557" mass="60055">MYGDPDPVTQTCPLESCTENCGTDDCAAVPLTVSCCVATYPDTPTLVSPADGAEITYGTNVTADWNSIGSWGYACPTNDNHYKICVSTVSGSCNLENTRTDLTSQATRPAVIKGNIYWSASANNGAFESQSLTRSICVEGFDSVDPAYVSAWSSCNSSHQRTRTCTEDCGTNNCTGTPLVENCIGTITGTLFDASDLSSCPADIGTNPLYISLRYSNANFDINGPWPVISLPVGTDASGNYSESVYASLTNGIYSFDYTDLISSGRAAGIKTECGPAAATVTDQGQTVTKNTGFWRNYGGWWQAKGGSVYGDDNLRSIIPSSLPTEMSLILPDPTVGNRRGLLSYGVPRPANMLGSNPNAKVSTSLWEIESKYSGQIYDWSFYDNRFNLFTTTAWSSGQPVNYTATDTTNGYKILKSAGSVTSFNYSPSANQFVIFHINGDVTVTNDITVPQGSFLSIIAKGTLTFDPSVTRADGWYVGASLAFPCHDVGNNGCDEDDQQFQGKGSFIGWNSISLERSNQSLNNTQPSELFTYSQDLFLNAPKPMKYYTKHYKPFIP</sequence>
<organism evidence="1 2">
    <name type="scientific">Candidatus Collierbacteria bacterium CG_4_9_14_3_um_filter_43_16</name>
    <dbReference type="NCBI Taxonomy" id="1974532"/>
    <lineage>
        <taxon>Bacteria</taxon>
        <taxon>Candidatus Collieribacteriota</taxon>
    </lineage>
</organism>
<dbReference type="Proteomes" id="UP000231196">
    <property type="component" value="Unassembled WGS sequence"/>
</dbReference>